<sequence>MIESVGDTVNIIRLGVPSKRHSKATIRTLPINKLEVMIAASPI</sequence>
<accession>A0AAU8KYD4</accession>
<gene>
    <name evidence="1" type="ORF">SMMRWMVJ_CDS0091</name>
</gene>
<protein>
    <submittedName>
        <fullName evidence="1">Uncharacterized protein</fullName>
    </submittedName>
</protein>
<name>A0AAU8KYD4_9VIRU</name>
<dbReference type="EMBL" id="PP841127">
    <property type="protein sequence ID" value="XCN27079.1"/>
    <property type="molecule type" value="Genomic_DNA"/>
</dbReference>
<organism evidence="1">
    <name type="scientific">Acinetobacter phage vB_Ab_01_KEN_01</name>
    <dbReference type="NCBI Taxonomy" id="3143010"/>
    <lineage>
        <taxon>Viruses</taxon>
    </lineage>
</organism>
<reference evidence="1" key="1">
    <citation type="submission" date="2024-05" db="EMBL/GenBank/DDBJ databases">
        <title>Complete Genome Sequences of 14 Acinetobacter baumannii phages isolated in Kenya.</title>
        <authorList>
            <person name="Mwai F."/>
            <person name="Kigen C."/>
            <person name="Makobe C."/>
            <person name="Georges M."/>
            <person name="Mutai I."/>
            <person name="Odoyo E."/>
            <person name="Gachoya M."/>
            <person name="Musila L."/>
        </authorList>
    </citation>
    <scope>NUCLEOTIDE SEQUENCE</scope>
</reference>
<evidence type="ECO:0000313" key="1">
    <source>
        <dbReference type="EMBL" id="XCN27079.1"/>
    </source>
</evidence>
<proteinExistence type="predicted"/>